<dbReference type="SUPFAM" id="SSF160240">
    <property type="entry name" value="Cation efflux protein cytoplasmic domain-like"/>
    <property type="match status" value="1"/>
</dbReference>
<dbReference type="EMBL" id="JBJHZX010000004">
    <property type="protein sequence ID" value="MFL0194805.1"/>
    <property type="molecule type" value="Genomic_DNA"/>
</dbReference>
<reference evidence="2 3" key="1">
    <citation type="submission" date="2024-11" db="EMBL/GenBank/DDBJ databases">
        <authorList>
            <person name="Heng Y.C."/>
            <person name="Lim A.C.H."/>
            <person name="Lee J.K.Y."/>
            <person name="Kittelmann S."/>
        </authorList>
    </citation>
    <scope>NUCLEOTIDE SEQUENCE [LARGE SCALE GENOMIC DNA]</scope>
    <source>
        <strain evidence="2 3">WILCCON 0269</strain>
    </source>
</reference>
<dbReference type="InterPro" id="IPR036837">
    <property type="entry name" value="Cation_efflux_CTD_sf"/>
</dbReference>
<keyword evidence="3" id="KW-1185">Reference proteome</keyword>
<dbReference type="RefSeq" id="WP_406790926.1">
    <property type="nucleotide sequence ID" value="NZ_JBJHZX010000004.1"/>
</dbReference>
<dbReference type="InterPro" id="IPR027470">
    <property type="entry name" value="Cation_efflux_CTD"/>
</dbReference>
<sequence>MSGAKKEIDIHIQLSNQIALDKAHEITNSIENEIKSVFPNSYSVVHIEPKR</sequence>
<dbReference type="Proteomes" id="UP001623660">
    <property type="component" value="Unassembled WGS sequence"/>
</dbReference>
<proteinExistence type="predicted"/>
<evidence type="ECO:0000313" key="3">
    <source>
        <dbReference type="Proteomes" id="UP001623660"/>
    </source>
</evidence>
<evidence type="ECO:0000313" key="2">
    <source>
        <dbReference type="EMBL" id="MFL0194805.1"/>
    </source>
</evidence>
<feature type="domain" description="Cation efflux protein cytoplasmic" evidence="1">
    <location>
        <begin position="2"/>
        <end position="49"/>
    </location>
</feature>
<dbReference type="Gene3D" id="3.30.70.1350">
    <property type="entry name" value="Cation efflux protein, cytoplasmic domain"/>
    <property type="match status" value="1"/>
</dbReference>
<protein>
    <submittedName>
        <fullName evidence="2">Cation transporter dimerization domain-containing protein</fullName>
    </submittedName>
</protein>
<organism evidence="2 3">
    <name type="scientific">Candidatus Clostridium eludens</name>
    <dbReference type="NCBI Taxonomy" id="3381663"/>
    <lineage>
        <taxon>Bacteria</taxon>
        <taxon>Bacillati</taxon>
        <taxon>Bacillota</taxon>
        <taxon>Clostridia</taxon>
        <taxon>Eubacteriales</taxon>
        <taxon>Clostridiaceae</taxon>
        <taxon>Clostridium</taxon>
    </lineage>
</organism>
<dbReference type="Pfam" id="PF16916">
    <property type="entry name" value="ZT_dimer"/>
    <property type="match status" value="1"/>
</dbReference>
<accession>A0ABW8SIW2</accession>
<name>A0ABW8SIW2_9CLOT</name>
<comment type="caution">
    <text evidence="2">The sequence shown here is derived from an EMBL/GenBank/DDBJ whole genome shotgun (WGS) entry which is preliminary data.</text>
</comment>
<evidence type="ECO:0000259" key="1">
    <source>
        <dbReference type="Pfam" id="PF16916"/>
    </source>
</evidence>
<gene>
    <name evidence="2" type="ORF">ACJDU8_04345</name>
</gene>